<sequence length="361" mass="39493">MRRIIVTVLALVLVLTAVLIVRAVRGKNEPEAVRTAGTQEVQDAKTPEPSPEPMQITVSAAGDCTLGTDEDFDYDTSFNAMFDSVGDPSYFLRNVKPIFEEDDLTIVNLEGPLTTSEDLQEKTFSFKGEPEYTQILTSGSVEAVNLANNHSRDYGEQGYEDTIKNVEAAGITSFGYDRTAVADVKGVKVGLVGIYVLADGMERETQLKENIAEVRAQGAQLVIVSFHWGSEKENYPDETQVSLAHIAVDSGADLVLGHHPHVLQGIEKYKGKNIVYSLANFCFGGNSNPSDKDTMIFQQTFTVTGDQVETDDVVNIIPCSISSESGYNNYQPIPAEGDEKTRIQQRIDEYSAGLSDSAENR</sequence>
<evidence type="ECO:0000313" key="4">
    <source>
        <dbReference type="EMBL" id="UWP60562.1"/>
    </source>
</evidence>
<dbReference type="Pfam" id="PF09587">
    <property type="entry name" value="PGA_cap"/>
    <property type="match status" value="1"/>
</dbReference>
<keyword evidence="5" id="KW-1185">Reference proteome</keyword>
<dbReference type="InterPro" id="IPR029052">
    <property type="entry name" value="Metallo-depent_PP-like"/>
</dbReference>
<dbReference type="EMBL" id="CP102290">
    <property type="protein sequence ID" value="UWP60562.1"/>
    <property type="molecule type" value="Genomic_DNA"/>
</dbReference>
<evidence type="ECO:0000313" key="5">
    <source>
        <dbReference type="Proteomes" id="UP001060164"/>
    </source>
</evidence>
<name>A0ABY5VJS9_9FIRM</name>
<dbReference type="PANTHER" id="PTHR33393">
    <property type="entry name" value="POLYGLUTAMINE SYNTHESIS ACCESSORY PROTEIN RV0574C-RELATED"/>
    <property type="match status" value="1"/>
</dbReference>
<organism evidence="4 5">
    <name type="scientific">Ruminococcus gauvreauii</name>
    <dbReference type="NCBI Taxonomy" id="438033"/>
    <lineage>
        <taxon>Bacteria</taxon>
        <taxon>Bacillati</taxon>
        <taxon>Bacillota</taxon>
        <taxon>Clostridia</taxon>
        <taxon>Eubacteriales</taxon>
        <taxon>Oscillospiraceae</taxon>
        <taxon>Ruminococcus</taxon>
    </lineage>
</organism>
<dbReference type="PANTHER" id="PTHR33393:SF11">
    <property type="entry name" value="POLYGLUTAMINE SYNTHESIS ACCESSORY PROTEIN RV0574C-RELATED"/>
    <property type="match status" value="1"/>
</dbReference>
<gene>
    <name evidence="4" type="ORF">NQ502_05910</name>
</gene>
<dbReference type="InterPro" id="IPR019079">
    <property type="entry name" value="Capsule_synth_CapA"/>
</dbReference>
<dbReference type="Proteomes" id="UP001060164">
    <property type="component" value="Chromosome"/>
</dbReference>
<reference evidence="4" key="1">
    <citation type="journal article" date="2022" name="Cell">
        <title>Design, construction, and in vivo augmentation of a complex gut microbiome.</title>
        <authorList>
            <person name="Cheng A.G."/>
            <person name="Ho P.Y."/>
            <person name="Aranda-Diaz A."/>
            <person name="Jain S."/>
            <person name="Yu F.B."/>
            <person name="Meng X."/>
            <person name="Wang M."/>
            <person name="Iakiviak M."/>
            <person name="Nagashima K."/>
            <person name="Zhao A."/>
            <person name="Murugkar P."/>
            <person name="Patil A."/>
            <person name="Atabakhsh K."/>
            <person name="Weakley A."/>
            <person name="Yan J."/>
            <person name="Brumbaugh A.R."/>
            <person name="Higginbottom S."/>
            <person name="Dimas A."/>
            <person name="Shiver A.L."/>
            <person name="Deutschbauer A."/>
            <person name="Neff N."/>
            <person name="Sonnenburg J.L."/>
            <person name="Huang K.C."/>
            <person name="Fischbach M.A."/>
        </authorList>
    </citation>
    <scope>NUCLEOTIDE SEQUENCE</scope>
    <source>
        <strain evidence="4">DSM 19829</strain>
    </source>
</reference>
<dbReference type="SUPFAM" id="SSF56300">
    <property type="entry name" value="Metallo-dependent phosphatases"/>
    <property type="match status" value="1"/>
</dbReference>
<dbReference type="SMART" id="SM00854">
    <property type="entry name" value="PGA_cap"/>
    <property type="match status" value="1"/>
</dbReference>
<dbReference type="RefSeq" id="WP_242830319.1">
    <property type="nucleotide sequence ID" value="NZ_CABLBR010000002.1"/>
</dbReference>
<proteinExistence type="inferred from homology"/>
<dbReference type="InterPro" id="IPR052169">
    <property type="entry name" value="CW_Biosynth-Accessory"/>
</dbReference>
<feature type="region of interest" description="Disordered" evidence="2">
    <location>
        <begin position="31"/>
        <end position="54"/>
    </location>
</feature>
<comment type="similarity">
    <text evidence="1">Belongs to the CapA family.</text>
</comment>
<accession>A0ABY5VJS9</accession>
<evidence type="ECO:0000256" key="2">
    <source>
        <dbReference type="SAM" id="MobiDB-lite"/>
    </source>
</evidence>
<evidence type="ECO:0000259" key="3">
    <source>
        <dbReference type="SMART" id="SM00854"/>
    </source>
</evidence>
<protein>
    <submittedName>
        <fullName evidence="4">CapA family protein</fullName>
    </submittedName>
</protein>
<evidence type="ECO:0000256" key="1">
    <source>
        <dbReference type="ARBA" id="ARBA00005662"/>
    </source>
</evidence>
<dbReference type="CDD" id="cd07381">
    <property type="entry name" value="MPP_CapA"/>
    <property type="match status" value="1"/>
</dbReference>
<feature type="domain" description="Capsule synthesis protein CapA" evidence="3">
    <location>
        <begin position="57"/>
        <end position="285"/>
    </location>
</feature>
<dbReference type="Gene3D" id="3.60.21.10">
    <property type="match status" value="1"/>
</dbReference>